<feature type="compositionally biased region" description="Low complexity" evidence="1">
    <location>
        <begin position="48"/>
        <end position="69"/>
    </location>
</feature>
<dbReference type="AlphaFoldDB" id="U6M3Z2"/>
<evidence type="ECO:0000313" key="3">
    <source>
        <dbReference type="Proteomes" id="UP000030763"/>
    </source>
</evidence>
<feature type="region of interest" description="Disordered" evidence="1">
    <location>
        <begin position="465"/>
        <end position="520"/>
    </location>
</feature>
<dbReference type="OMA" id="IFACTED"/>
<dbReference type="EMBL" id="HG718932">
    <property type="protein sequence ID" value="CDJ56415.1"/>
    <property type="molecule type" value="Genomic_DNA"/>
</dbReference>
<dbReference type="RefSeq" id="XP_013333066.1">
    <property type="nucleotide sequence ID" value="XM_013477612.1"/>
</dbReference>
<dbReference type="Proteomes" id="UP000030763">
    <property type="component" value="Unassembled WGS sequence"/>
</dbReference>
<name>U6M3Z2_EIMMA</name>
<reference evidence="2" key="2">
    <citation type="submission" date="2013-10" db="EMBL/GenBank/DDBJ databases">
        <authorList>
            <person name="Aslett M."/>
        </authorList>
    </citation>
    <scope>NUCLEOTIDE SEQUENCE [LARGE SCALE GENOMIC DNA]</scope>
    <source>
        <strain evidence="2">Weybridge</strain>
    </source>
</reference>
<feature type="region of interest" description="Disordered" evidence="1">
    <location>
        <begin position="1"/>
        <end position="141"/>
    </location>
</feature>
<reference evidence="2" key="1">
    <citation type="submission" date="2013-10" db="EMBL/GenBank/DDBJ databases">
        <title>Genomic analysis of the causative agents of coccidiosis in chickens.</title>
        <authorList>
            <person name="Reid A.J."/>
            <person name="Blake D."/>
            <person name="Billington K."/>
            <person name="Browne H."/>
            <person name="Dunn M."/>
            <person name="Hung S."/>
            <person name="Kawahara F."/>
            <person name="Miranda-Saavedra D."/>
            <person name="Mourier T."/>
            <person name="Nagra H."/>
            <person name="Otto T.D."/>
            <person name="Rawlings N."/>
            <person name="Sanchez A."/>
            <person name="Sanders M."/>
            <person name="Subramaniam C."/>
            <person name="Tay Y."/>
            <person name="Dear P."/>
            <person name="Doerig C."/>
            <person name="Gruber A."/>
            <person name="Parkinson J."/>
            <person name="Shirley M."/>
            <person name="Wan K.L."/>
            <person name="Berriman M."/>
            <person name="Tomley F."/>
            <person name="Pain A."/>
        </authorList>
    </citation>
    <scope>NUCLEOTIDE SEQUENCE [LARGE SCALE GENOMIC DNA]</scope>
    <source>
        <strain evidence="2">Weybridge</strain>
    </source>
</reference>
<evidence type="ECO:0000256" key="1">
    <source>
        <dbReference type="SAM" id="MobiDB-lite"/>
    </source>
</evidence>
<feature type="compositionally biased region" description="Basic and acidic residues" evidence="1">
    <location>
        <begin position="469"/>
        <end position="480"/>
    </location>
</feature>
<dbReference type="VEuPathDB" id="ToxoDB:EMWEY_00018360"/>
<protein>
    <submittedName>
        <fullName evidence="2">Uncharacterized protein</fullName>
    </submittedName>
</protein>
<accession>U6M3Z2</accession>
<sequence length="520" mass="55316">MSGSGITGSGSSPAPDPSIAESIQRAQAIAASLARSKGGLSTPTVPAAPVGPHSSTSSSGFSHRPPSASTSRGSHISPRGASNFDYGPPHESGFSQGPPPGNRGGLHHVSPRGASSYEQGGAHGPADKQAPHILPVPGRSEGWNSVDAAAAIAVQQKQLMQQRARKAAVRAMATVCAAIPKPDLRDPDLLGADIKKTARQLENGVWVLDLPLQSGICGVTAASADAWQQLQHVEVIASLRRRTGAGFVLRGSVLQQQPQQPQQTPLGVYVRVVGEDQETVYRGAVAAWSSLGPPQYLPAPADAADDETFDCATAMAGEDGLTYWQGADVLLWLSRASLQVSKDMLEDEFLKDVCLRTGALIDIEADQPQGYSHGGGERTGLRYAARACTQGAAEKALRLLRWRLVCIEEAWRQHNAHGFTRDTSPTGHRGGWRESPYGLVSAACPSPGQDIRGAAAASFWQSAMPDEAEMMRRRKEAEERRKKRGQRSRSASPERRGPNRLSFAPPPDELLTGPYAPLDK</sequence>
<dbReference type="GeneID" id="25335822"/>
<proteinExistence type="predicted"/>
<organism evidence="2 3">
    <name type="scientific">Eimeria maxima</name>
    <name type="common">Coccidian parasite</name>
    <dbReference type="NCBI Taxonomy" id="5804"/>
    <lineage>
        <taxon>Eukaryota</taxon>
        <taxon>Sar</taxon>
        <taxon>Alveolata</taxon>
        <taxon>Apicomplexa</taxon>
        <taxon>Conoidasida</taxon>
        <taxon>Coccidia</taxon>
        <taxon>Eucoccidiorida</taxon>
        <taxon>Eimeriorina</taxon>
        <taxon>Eimeriidae</taxon>
        <taxon>Eimeria</taxon>
    </lineage>
</organism>
<evidence type="ECO:0000313" key="2">
    <source>
        <dbReference type="EMBL" id="CDJ56415.1"/>
    </source>
</evidence>
<keyword evidence="3" id="KW-1185">Reference proteome</keyword>
<gene>
    <name evidence="2" type="ORF">EMWEY_00018360</name>
</gene>
<dbReference type="OrthoDB" id="346550at2759"/>